<keyword evidence="3" id="KW-1185">Reference proteome</keyword>
<organism evidence="2 3">
    <name type="scientific">Parendozoicomonas haliclonae</name>
    <dbReference type="NCBI Taxonomy" id="1960125"/>
    <lineage>
        <taxon>Bacteria</taxon>
        <taxon>Pseudomonadati</taxon>
        <taxon>Pseudomonadota</taxon>
        <taxon>Gammaproteobacteria</taxon>
        <taxon>Oceanospirillales</taxon>
        <taxon>Endozoicomonadaceae</taxon>
        <taxon>Parendozoicomonas</taxon>
    </lineage>
</organism>
<dbReference type="InterPro" id="IPR001041">
    <property type="entry name" value="2Fe-2S_ferredoxin-type"/>
</dbReference>
<reference evidence="2 3" key="1">
    <citation type="submission" date="2017-03" db="EMBL/GenBank/DDBJ databases">
        <authorList>
            <person name="Afonso C.L."/>
            <person name="Miller P.J."/>
            <person name="Scott M.A."/>
            <person name="Spackman E."/>
            <person name="Goraichik I."/>
            <person name="Dimitrov K.M."/>
            <person name="Suarez D.L."/>
            <person name="Swayne D.E."/>
        </authorList>
    </citation>
    <scope>NUCLEOTIDE SEQUENCE [LARGE SCALE GENOMIC DNA]</scope>
    <source>
        <strain evidence="2">SB41UT1</strain>
    </source>
</reference>
<dbReference type="OrthoDB" id="9775084at2"/>
<dbReference type="Pfam" id="PF01799">
    <property type="entry name" value="Fer2_2"/>
    <property type="match status" value="1"/>
</dbReference>
<dbReference type="InterPro" id="IPR002888">
    <property type="entry name" value="2Fe-2S-bd"/>
</dbReference>
<dbReference type="InterPro" id="IPR036010">
    <property type="entry name" value="2Fe-2S_ferredoxin-like_sf"/>
</dbReference>
<keyword evidence="2" id="KW-0560">Oxidoreductase</keyword>
<evidence type="ECO:0000313" key="3">
    <source>
        <dbReference type="Proteomes" id="UP000196573"/>
    </source>
</evidence>
<dbReference type="Gene3D" id="3.10.20.30">
    <property type="match status" value="1"/>
</dbReference>
<evidence type="ECO:0000313" key="2">
    <source>
        <dbReference type="EMBL" id="SMA48350.1"/>
    </source>
</evidence>
<dbReference type="SUPFAM" id="SSF47741">
    <property type="entry name" value="CO dehydrogenase ISP C-domain like"/>
    <property type="match status" value="1"/>
</dbReference>
<dbReference type="Pfam" id="PF00111">
    <property type="entry name" value="Fer2"/>
    <property type="match status" value="1"/>
</dbReference>
<dbReference type="GO" id="GO:0046872">
    <property type="term" value="F:metal ion binding"/>
    <property type="evidence" value="ECO:0007669"/>
    <property type="project" value="InterPro"/>
</dbReference>
<evidence type="ECO:0000259" key="1">
    <source>
        <dbReference type="PROSITE" id="PS51085"/>
    </source>
</evidence>
<feature type="domain" description="2Fe-2S ferredoxin-type" evidence="1">
    <location>
        <begin position="2"/>
        <end position="85"/>
    </location>
</feature>
<dbReference type="GO" id="GO:0016903">
    <property type="term" value="F:oxidoreductase activity, acting on the aldehyde or oxo group of donors"/>
    <property type="evidence" value="ECO:0007669"/>
    <property type="project" value="TreeGrafter"/>
</dbReference>
<dbReference type="InterPro" id="IPR052914">
    <property type="entry name" value="Aldehyde_Oxdr_Iron-Sulfur"/>
</dbReference>
<dbReference type="InterPro" id="IPR012675">
    <property type="entry name" value="Beta-grasp_dom_sf"/>
</dbReference>
<gene>
    <name evidence="2" type="primary">hcrC</name>
    <name evidence="2" type="ORF">EHSB41UT_02707</name>
</gene>
<protein>
    <submittedName>
        <fullName evidence="2">4-hydroxybenzoyl-CoA reductase subunit gamma</fullName>
        <ecNumber evidence="2">1.3.7.9</ecNumber>
    </submittedName>
</protein>
<dbReference type="PANTHER" id="PTHR45331:SF2">
    <property type="entry name" value="OXIDOREDUCTASE WITH IRON-SULFUR SUBUNIT"/>
    <property type="match status" value="1"/>
</dbReference>
<sequence length="172" mass="19007">MAEIEFSVNGQPVHVPEDKQEMSLLEYLQEEMRLTGTKFCCGIGVCQACTVAVKQKGKDELKPTVTCVTPLKAVDGWRIQTVEGVALPDGTLHPIQAAFLDEFAFQCGYCTPGFLMASIALWEKLKKKPVPKDKVKDVVMDAIGTHICRCTGYVRYHHALRKVILAEPGLTV</sequence>
<dbReference type="PROSITE" id="PS51085">
    <property type="entry name" value="2FE2S_FER_2"/>
    <property type="match status" value="1"/>
</dbReference>
<proteinExistence type="predicted"/>
<dbReference type="GO" id="GO:0051537">
    <property type="term" value="F:2 iron, 2 sulfur cluster binding"/>
    <property type="evidence" value="ECO:0007669"/>
    <property type="project" value="TreeGrafter"/>
</dbReference>
<accession>A0A1X7AKZ0</accession>
<dbReference type="InterPro" id="IPR036884">
    <property type="entry name" value="2Fe-2S-bd_dom_sf"/>
</dbReference>
<dbReference type="PANTHER" id="PTHR45331">
    <property type="entry name" value="OXIDOREDUCTASE, IRON-SULPHUR BINDING SUBUNIT-RELATED-RELATED"/>
    <property type="match status" value="1"/>
</dbReference>
<dbReference type="EMBL" id="FWPT01000006">
    <property type="protein sequence ID" value="SMA48350.1"/>
    <property type="molecule type" value="Genomic_DNA"/>
</dbReference>
<dbReference type="Proteomes" id="UP000196573">
    <property type="component" value="Unassembled WGS sequence"/>
</dbReference>
<dbReference type="RefSeq" id="WP_087110753.1">
    <property type="nucleotide sequence ID" value="NZ_CBCSCN010000006.1"/>
</dbReference>
<name>A0A1X7AKZ0_9GAMM</name>
<dbReference type="SUPFAM" id="SSF54292">
    <property type="entry name" value="2Fe-2S ferredoxin-like"/>
    <property type="match status" value="1"/>
</dbReference>
<dbReference type="AlphaFoldDB" id="A0A1X7AKZ0"/>
<dbReference type="Gene3D" id="1.10.150.120">
    <property type="entry name" value="[2Fe-2S]-binding domain"/>
    <property type="match status" value="1"/>
</dbReference>
<dbReference type="EC" id="1.3.7.9" evidence="2"/>